<evidence type="ECO:0000313" key="1">
    <source>
        <dbReference type="EMBL" id="BCL61592.1"/>
    </source>
</evidence>
<accession>A0A8D5FX61</accession>
<name>A0A8D5FX61_9BACT</name>
<keyword evidence="2" id="KW-1185">Reference proteome</keyword>
<reference evidence="1" key="1">
    <citation type="submission" date="2020-09" db="EMBL/GenBank/DDBJ databases">
        <title>Desulfogranum mesoprofundum gen. nov., sp. nov., a novel mesophilic, sulfate-reducing chemolithoautotroph isolated from a deep-sea hydrothermal vent chimney in the Suiyo Seamount.</title>
        <authorList>
            <person name="Hashimoto Y."/>
            <person name="Nakagawa S."/>
        </authorList>
    </citation>
    <scope>NUCLEOTIDE SEQUENCE</scope>
    <source>
        <strain evidence="1">KT2</strain>
    </source>
</reference>
<dbReference type="InterPro" id="IPR008878">
    <property type="entry name" value="Transposase_IS66_Orf2"/>
</dbReference>
<evidence type="ECO:0000313" key="2">
    <source>
        <dbReference type="Proteomes" id="UP000826725"/>
    </source>
</evidence>
<dbReference type="KEGG" id="dbk:DGMP_22850"/>
<dbReference type="EMBL" id="AP024086">
    <property type="protein sequence ID" value="BCL61592.1"/>
    <property type="molecule type" value="Genomic_DNA"/>
</dbReference>
<gene>
    <name evidence="1" type="ORF">DGMP_22850</name>
</gene>
<dbReference type="AlphaFoldDB" id="A0A8D5FX61"/>
<dbReference type="Proteomes" id="UP000826725">
    <property type="component" value="Chromosome"/>
</dbReference>
<dbReference type="Pfam" id="PF05717">
    <property type="entry name" value="TnpB_IS66"/>
    <property type="match status" value="1"/>
</dbReference>
<proteinExistence type="predicted"/>
<organism evidence="1 2">
    <name type="scientific">Desulfomarina profundi</name>
    <dbReference type="NCBI Taxonomy" id="2772557"/>
    <lineage>
        <taxon>Bacteria</taxon>
        <taxon>Pseudomonadati</taxon>
        <taxon>Thermodesulfobacteriota</taxon>
        <taxon>Desulfobulbia</taxon>
        <taxon>Desulfobulbales</taxon>
        <taxon>Desulfobulbaceae</taxon>
        <taxon>Desulfomarina</taxon>
    </lineage>
</organism>
<dbReference type="PANTHER" id="PTHR36455:SF1">
    <property type="entry name" value="BLR8292 PROTEIN"/>
    <property type="match status" value="1"/>
</dbReference>
<dbReference type="PANTHER" id="PTHR36455">
    <property type="match status" value="1"/>
</dbReference>
<dbReference type="RefSeq" id="WP_228854025.1">
    <property type="nucleotide sequence ID" value="NZ_AP024086.1"/>
</dbReference>
<sequence>MFIAAGATDMRKSINGLSLIVEEEFELDLFSESLFAFCNRRKDMVKILYWSGNGFCIWMKRLEQDVFCWPDTEQDVIEINQSALQWLLSGLDIRQAHRQLEYNSVS</sequence>
<protein>
    <submittedName>
        <fullName evidence="1">Transposase</fullName>
    </submittedName>
</protein>
<dbReference type="NCBIfam" id="NF033819">
    <property type="entry name" value="IS66_TnpB"/>
    <property type="match status" value="1"/>
</dbReference>